<accession>A0ABN3KBH6</accession>
<dbReference type="EMBL" id="BAAARW010000039">
    <property type="protein sequence ID" value="GAA2452172.1"/>
    <property type="molecule type" value="Genomic_DNA"/>
</dbReference>
<dbReference type="Gene3D" id="1.20.1720.10">
    <property type="entry name" value="Multidrug resistance protein D"/>
    <property type="match status" value="1"/>
</dbReference>
<evidence type="ECO:0000313" key="8">
    <source>
        <dbReference type="Proteomes" id="UP001501231"/>
    </source>
</evidence>
<dbReference type="PANTHER" id="PTHR42718:SF49">
    <property type="entry name" value="EXPORT PROTEIN"/>
    <property type="match status" value="1"/>
</dbReference>
<name>A0ABN3KBH6_9ACTN</name>
<dbReference type="Gene3D" id="1.20.1250.20">
    <property type="entry name" value="MFS general substrate transporter like domains"/>
    <property type="match status" value="1"/>
</dbReference>
<dbReference type="PROSITE" id="PS50850">
    <property type="entry name" value="MFS"/>
    <property type="match status" value="1"/>
</dbReference>
<evidence type="ECO:0000256" key="5">
    <source>
        <dbReference type="SAM" id="Phobius"/>
    </source>
</evidence>
<evidence type="ECO:0000256" key="1">
    <source>
        <dbReference type="ARBA" id="ARBA00004651"/>
    </source>
</evidence>
<feature type="transmembrane region" description="Helical" evidence="5">
    <location>
        <begin position="441"/>
        <end position="460"/>
    </location>
</feature>
<feature type="transmembrane region" description="Helical" evidence="5">
    <location>
        <begin position="408"/>
        <end position="429"/>
    </location>
</feature>
<evidence type="ECO:0000256" key="3">
    <source>
        <dbReference type="ARBA" id="ARBA00022989"/>
    </source>
</evidence>
<comment type="caution">
    <text evidence="7">The sequence shown here is derived from an EMBL/GenBank/DDBJ whole genome shotgun (WGS) entry which is preliminary data.</text>
</comment>
<feature type="transmembrane region" description="Helical" evidence="5">
    <location>
        <begin position="362"/>
        <end position="388"/>
    </location>
</feature>
<gene>
    <name evidence="7" type="ORF">GCM10010191_83030</name>
</gene>
<feature type="transmembrane region" description="Helical" evidence="5">
    <location>
        <begin position="205"/>
        <end position="224"/>
    </location>
</feature>
<feature type="domain" description="Major facilitator superfamily (MFS) profile" evidence="6">
    <location>
        <begin position="19"/>
        <end position="464"/>
    </location>
</feature>
<keyword evidence="2 5" id="KW-0812">Transmembrane</keyword>
<feature type="transmembrane region" description="Helical" evidence="5">
    <location>
        <begin position="174"/>
        <end position="193"/>
    </location>
</feature>
<dbReference type="InterPro" id="IPR011701">
    <property type="entry name" value="MFS"/>
</dbReference>
<feature type="transmembrane region" description="Helical" evidence="5">
    <location>
        <begin position="85"/>
        <end position="111"/>
    </location>
</feature>
<dbReference type="RefSeq" id="WP_344596854.1">
    <property type="nucleotide sequence ID" value="NZ_BAAARW010000039.1"/>
</dbReference>
<evidence type="ECO:0000313" key="7">
    <source>
        <dbReference type="EMBL" id="GAA2452172.1"/>
    </source>
</evidence>
<sequence length="464" mass="46255">MTLAISRTSRTMPSGTTAALALPAAATLLALMNYTAPLAMLTDTAAGLRAGPTAQIWLMSSISLGLAAALLAVGSLADDHGRKRVFVIGAVLLAISSAGCAVAPTTAVFVAGRIVQGAASAALIAAGLGIIGATFAPGPRRSHATGIWGAMLGLGIATGPIAAAGLGVLGGWRAWYWATVAAAALLAAVAARTLRESRAEHRRGLDVPGVITMSLGIAALLTAITVGRAGWGRPEVAGLLALAAALLGAFVAVQARRRAPMLDLALFRRPRFLLSVVGALVTGLGIIGVMSYVPTVLAVVLGMSALDAALLLSIWSGLSFVAAAQARRLPARLPAGRLLAAALALNAAGQLALLGFSPGEHWWRMVPGLIVAGLGSGLGNAMLARLAVESVPPERAAMGSGANNTARYIGASLGVALVGTIVTGSGGGASPAEAFAHGADIAMLVCSAVAVLGAVFAALVRERD</sequence>
<feature type="transmembrane region" description="Helical" evidence="5">
    <location>
        <begin position="299"/>
        <end position="323"/>
    </location>
</feature>
<dbReference type="PANTHER" id="PTHR42718">
    <property type="entry name" value="MAJOR FACILITATOR SUPERFAMILY MULTIDRUG TRANSPORTER MFSC"/>
    <property type="match status" value="1"/>
</dbReference>
<feature type="transmembrane region" description="Helical" evidence="5">
    <location>
        <begin position="335"/>
        <end position="356"/>
    </location>
</feature>
<protein>
    <submittedName>
        <fullName evidence="7">MFS transporter</fullName>
    </submittedName>
</protein>
<organism evidence="7 8">
    <name type="scientific">Actinomadura vinacea</name>
    <dbReference type="NCBI Taxonomy" id="115336"/>
    <lineage>
        <taxon>Bacteria</taxon>
        <taxon>Bacillati</taxon>
        <taxon>Actinomycetota</taxon>
        <taxon>Actinomycetes</taxon>
        <taxon>Streptosporangiales</taxon>
        <taxon>Thermomonosporaceae</taxon>
        <taxon>Actinomadura</taxon>
    </lineage>
</organism>
<dbReference type="SUPFAM" id="SSF103473">
    <property type="entry name" value="MFS general substrate transporter"/>
    <property type="match status" value="1"/>
</dbReference>
<feature type="transmembrane region" description="Helical" evidence="5">
    <location>
        <begin position="273"/>
        <end position="293"/>
    </location>
</feature>
<comment type="subcellular location">
    <subcellularLocation>
        <location evidence="1">Cell membrane</location>
        <topology evidence="1">Multi-pass membrane protein</topology>
    </subcellularLocation>
</comment>
<keyword evidence="8" id="KW-1185">Reference proteome</keyword>
<reference evidence="7 8" key="1">
    <citation type="journal article" date="2019" name="Int. J. Syst. Evol. Microbiol.">
        <title>The Global Catalogue of Microorganisms (GCM) 10K type strain sequencing project: providing services to taxonomists for standard genome sequencing and annotation.</title>
        <authorList>
            <consortium name="The Broad Institute Genomics Platform"/>
            <consortium name="The Broad Institute Genome Sequencing Center for Infectious Disease"/>
            <person name="Wu L."/>
            <person name="Ma J."/>
        </authorList>
    </citation>
    <scope>NUCLEOTIDE SEQUENCE [LARGE SCALE GENOMIC DNA]</scope>
    <source>
        <strain evidence="7 8">JCM 3325</strain>
    </source>
</reference>
<keyword evidence="3 5" id="KW-1133">Transmembrane helix</keyword>
<dbReference type="Proteomes" id="UP001501231">
    <property type="component" value="Unassembled WGS sequence"/>
</dbReference>
<dbReference type="InterPro" id="IPR020846">
    <property type="entry name" value="MFS_dom"/>
</dbReference>
<dbReference type="InterPro" id="IPR036259">
    <property type="entry name" value="MFS_trans_sf"/>
</dbReference>
<evidence type="ECO:0000256" key="2">
    <source>
        <dbReference type="ARBA" id="ARBA00022692"/>
    </source>
</evidence>
<dbReference type="Pfam" id="PF07690">
    <property type="entry name" value="MFS_1"/>
    <property type="match status" value="1"/>
</dbReference>
<proteinExistence type="predicted"/>
<evidence type="ECO:0000259" key="6">
    <source>
        <dbReference type="PROSITE" id="PS50850"/>
    </source>
</evidence>
<keyword evidence="4 5" id="KW-0472">Membrane</keyword>
<feature type="transmembrane region" description="Helical" evidence="5">
    <location>
        <begin position="148"/>
        <end position="168"/>
    </location>
</feature>
<feature type="transmembrane region" description="Helical" evidence="5">
    <location>
        <begin position="54"/>
        <end position="73"/>
    </location>
</feature>
<feature type="transmembrane region" description="Helical" evidence="5">
    <location>
        <begin position="236"/>
        <end position="253"/>
    </location>
</feature>
<feature type="transmembrane region" description="Helical" evidence="5">
    <location>
        <begin position="117"/>
        <end position="136"/>
    </location>
</feature>
<evidence type="ECO:0000256" key="4">
    <source>
        <dbReference type="ARBA" id="ARBA00023136"/>
    </source>
</evidence>